<sequence length="261" mass="28519">MPQLWDAIGARRKVVLPILVFCAIVAFWEYATAIRLVPPIILAGPSAIVRALQTSGLEILANMAVTLFQALAGFVIGNVLGLLVAIIFVHSSMVRRTVYPLAIAAEAVPIVAVVPVLILWLGNGVEPKIFITSFLTFFPMLINAYRGLRSADAEVQELLYTLSASRFQTLIMVRLPASVPFLFNALKLSACTCIMASIVAEWLASNRGLGYLIVLYGQRYQIPEVWATALVATAMSLVVYGTMVLAERWAMPWKQASDFSS</sequence>
<accession>G4REP7</accession>
<dbReference type="Gene3D" id="1.10.3720.10">
    <property type="entry name" value="MetI-like"/>
    <property type="match status" value="1"/>
</dbReference>
<evidence type="ECO:0000256" key="3">
    <source>
        <dbReference type="ARBA" id="ARBA00022475"/>
    </source>
</evidence>
<feature type="transmembrane region" description="Helical" evidence="7">
    <location>
        <begin position="225"/>
        <end position="246"/>
    </location>
</feature>
<evidence type="ECO:0000256" key="7">
    <source>
        <dbReference type="RuleBase" id="RU363032"/>
    </source>
</evidence>
<proteinExistence type="inferred from homology"/>
<keyword evidence="2 7" id="KW-0813">Transport</keyword>
<feature type="domain" description="ABC transmembrane type-1" evidence="8">
    <location>
        <begin position="63"/>
        <end position="243"/>
    </location>
</feature>
<keyword evidence="3" id="KW-1003">Cell membrane</keyword>
<evidence type="ECO:0000256" key="6">
    <source>
        <dbReference type="ARBA" id="ARBA00023136"/>
    </source>
</evidence>
<evidence type="ECO:0000256" key="2">
    <source>
        <dbReference type="ARBA" id="ARBA00022448"/>
    </source>
</evidence>
<keyword evidence="6 7" id="KW-0472">Membrane</keyword>
<dbReference type="PANTHER" id="PTHR30151:SF20">
    <property type="entry name" value="ABC TRANSPORTER PERMEASE PROTEIN HI_0355-RELATED"/>
    <property type="match status" value="1"/>
</dbReference>
<dbReference type="AlphaFoldDB" id="G4REP7"/>
<dbReference type="InterPro" id="IPR000515">
    <property type="entry name" value="MetI-like"/>
</dbReference>
<reference evidence="9 10" key="1">
    <citation type="journal article" date="2012" name="J. Bacteriol.">
        <title>Complete genome sequence of Pelagibacterium halotolerans B2T.</title>
        <authorList>
            <person name="Huo Y.Y."/>
            <person name="Cheng H."/>
            <person name="Han X.F."/>
            <person name="Jiang X.W."/>
            <person name="Sun C."/>
            <person name="Zhang X.Q."/>
            <person name="Zhu X.F."/>
            <person name="Liu Y.F."/>
            <person name="Li P.F."/>
            <person name="Ni P.X."/>
            <person name="Wu M."/>
        </authorList>
    </citation>
    <scope>NUCLEOTIDE SEQUENCE [LARGE SCALE GENOMIC DNA]</scope>
    <source>
        <strain evidence="10">DSM 22347 / JCM 15775 / CGMCC 1.7692 / B2</strain>
    </source>
</reference>
<dbReference type="InterPro" id="IPR035906">
    <property type="entry name" value="MetI-like_sf"/>
</dbReference>
<evidence type="ECO:0000313" key="9">
    <source>
        <dbReference type="EMBL" id="AEQ50897.1"/>
    </source>
</evidence>
<dbReference type="Proteomes" id="UP000008850">
    <property type="component" value="Chromosome"/>
</dbReference>
<comment type="similarity">
    <text evidence="7">Belongs to the binding-protein-dependent transport system permease family.</text>
</comment>
<dbReference type="SUPFAM" id="SSF161098">
    <property type="entry name" value="MetI-like"/>
    <property type="match status" value="1"/>
</dbReference>
<dbReference type="KEGG" id="phl:KKY_858"/>
<dbReference type="PATRIC" id="fig|1082931.4.peg.852"/>
<dbReference type="HOGENOM" id="CLU_046113_2_1_5"/>
<dbReference type="EMBL" id="CP003075">
    <property type="protein sequence ID" value="AEQ50897.1"/>
    <property type="molecule type" value="Genomic_DNA"/>
</dbReference>
<dbReference type="PROSITE" id="PS50928">
    <property type="entry name" value="ABC_TM1"/>
    <property type="match status" value="1"/>
</dbReference>
<feature type="transmembrane region" description="Helical" evidence="7">
    <location>
        <begin position="181"/>
        <end position="204"/>
    </location>
</feature>
<evidence type="ECO:0000256" key="5">
    <source>
        <dbReference type="ARBA" id="ARBA00022989"/>
    </source>
</evidence>
<keyword evidence="10" id="KW-1185">Reference proteome</keyword>
<dbReference type="PANTHER" id="PTHR30151">
    <property type="entry name" value="ALKANE SULFONATE ABC TRANSPORTER-RELATED, MEMBRANE SUBUNIT"/>
    <property type="match status" value="1"/>
</dbReference>
<evidence type="ECO:0000313" key="10">
    <source>
        <dbReference type="Proteomes" id="UP000008850"/>
    </source>
</evidence>
<feature type="transmembrane region" description="Helical" evidence="7">
    <location>
        <begin position="101"/>
        <end position="122"/>
    </location>
</feature>
<evidence type="ECO:0000256" key="4">
    <source>
        <dbReference type="ARBA" id="ARBA00022692"/>
    </source>
</evidence>
<evidence type="ECO:0000259" key="8">
    <source>
        <dbReference type="PROSITE" id="PS50928"/>
    </source>
</evidence>
<keyword evidence="5 7" id="KW-1133">Transmembrane helix</keyword>
<dbReference type="eggNOG" id="COG0600">
    <property type="taxonomic scope" value="Bacteria"/>
</dbReference>
<dbReference type="STRING" id="1082931.KKY_858"/>
<gene>
    <name evidence="9" type="ordered locus">KKY_858</name>
</gene>
<protein>
    <submittedName>
        <fullName evidence="9">Binding-protein-dependent transport systems inner membrane component</fullName>
    </submittedName>
</protein>
<name>G4REP7_PELHB</name>
<feature type="transmembrane region" description="Helical" evidence="7">
    <location>
        <begin position="128"/>
        <end position="146"/>
    </location>
</feature>
<dbReference type="Pfam" id="PF00528">
    <property type="entry name" value="BPD_transp_1"/>
    <property type="match status" value="1"/>
</dbReference>
<dbReference type="GO" id="GO:0055085">
    <property type="term" value="P:transmembrane transport"/>
    <property type="evidence" value="ECO:0007669"/>
    <property type="project" value="InterPro"/>
</dbReference>
<dbReference type="CDD" id="cd06261">
    <property type="entry name" value="TM_PBP2"/>
    <property type="match status" value="1"/>
</dbReference>
<evidence type="ECO:0000256" key="1">
    <source>
        <dbReference type="ARBA" id="ARBA00004651"/>
    </source>
</evidence>
<feature type="transmembrane region" description="Helical" evidence="7">
    <location>
        <begin position="67"/>
        <end position="89"/>
    </location>
</feature>
<comment type="subcellular location">
    <subcellularLocation>
        <location evidence="1 7">Cell membrane</location>
        <topology evidence="1 7">Multi-pass membrane protein</topology>
    </subcellularLocation>
</comment>
<keyword evidence="4 7" id="KW-0812">Transmembrane</keyword>
<organism evidence="9 10">
    <name type="scientific">Pelagibacterium halotolerans (strain DSM 22347 / JCM 15775 / CGMCC 1.7692 / B2)</name>
    <dbReference type="NCBI Taxonomy" id="1082931"/>
    <lineage>
        <taxon>Bacteria</taxon>
        <taxon>Pseudomonadati</taxon>
        <taxon>Pseudomonadota</taxon>
        <taxon>Alphaproteobacteria</taxon>
        <taxon>Hyphomicrobiales</taxon>
        <taxon>Devosiaceae</taxon>
        <taxon>Pelagibacterium</taxon>
    </lineage>
</organism>
<dbReference type="GO" id="GO:0005886">
    <property type="term" value="C:plasma membrane"/>
    <property type="evidence" value="ECO:0007669"/>
    <property type="project" value="UniProtKB-SubCell"/>
</dbReference>